<dbReference type="GO" id="GO:0009252">
    <property type="term" value="P:peptidoglycan biosynthetic process"/>
    <property type="evidence" value="ECO:0007669"/>
    <property type="project" value="UniProtKB-UniRule"/>
</dbReference>
<keyword evidence="6 16" id="KW-0067">ATP-binding</keyword>
<dbReference type="GO" id="GO:0005829">
    <property type="term" value="C:cytosol"/>
    <property type="evidence" value="ECO:0007669"/>
    <property type="project" value="TreeGrafter"/>
</dbReference>
<evidence type="ECO:0000256" key="10">
    <source>
        <dbReference type="ARBA" id="ARBA00023211"/>
    </source>
</evidence>
<evidence type="ECO:0000256" key="5">
    <source>
        <dbReference type="ARBA" id="ARBA00022741"/>
    </source>
</evidence>
<name>A0A9D2F1S8_9FIRM</name>
<evidence type="ECO:0000256" key="2">
    <source>
        <dbReference type="ARBA" id="ARBA00010871"/>
    </source>
</evidence>
<dbReference type="Pfam" id="PF07478">
    <property type="entry name" value="Dala_Dala_lig_C"/>
    <property type="match status" value="1"/>
</dbReference>
<keyword evidence="5 14" id="KW-0547">Nucleotide-binding</keyword>
<evidence type="ECO:0000256" key="9">
    <source>
        <dbReference type="ARBA" id="ARBA00022984"/>
    </source>
</evidence>
<feature type="binding site" evidence="14">
    <location>
        <begin position="181"/>
        <end position="183"/>
    </location>
    <ligand>
        <name>ATP</name>
        <dbReference type="ChEBI" id="CHEBI:30616"/>
    </ligand>
</feature>
<dbReference type="AlphaFoldDB" id="A0A9D2F1S8"/>
<dbReference type="GO" id="GO:0071555">
    <property type="term" value="P:cell wall organization"/>
    <property type="evidence" value="ECO:0007669"/>
    <property type="project" value="UniProtKB-KW"/>
</dbReference>
<comment type="caution">
    <text evidence="18">The sequence shown here is derived from an EMBL/GenBank/DDBJ whole genome shotgun (WGS) entry which is preliminary data.</text>
</comment>
<evidence type="ECO:0000256" key="1">
    <source>
        <dbReference type="ARBA" id="ARBA00001936"/>
    </source>
</evidence>
<organism evidence="18 19">
    <name type="scientific">Candidatus Gemmiger excrementavium</name>
    <dbReference type="NCBI Taxonomy" id="2838608"/>
    <lineage>
        <taxon>Bacteria</taxon>
        <taxon>Bacillati</taxon>
        <taxon>Bacillota</taxon>
        <taxon>Clostridia</taxon>
        <taxon>Eubacteriales</taxon>
        <taxon>Gemmiger</taxon>
    </lineage>
</organism>
<feature type="active site" evidence="13">
    <location>
        <position position="323"/>
    </location>
</feature>
<keyword evidence="9 12" id="KW-0573">Peptidoglycan synthesis</keyword>
<sequence length="351" mass="37692">MCKENPKTILVLFGGCSTEYAVSLESAAAVLEHMDTKKFRALPVGITRDGRWQRYRGPVSALPADRWQQQDCVPCALTLDRGGCALLWQDGSGRRETFDAAFPVLHGKNGEDGTVQGLFALAGVPVIGCGVLASALCMDKDRAHKLAALAGVDVPKSAVFRRGTAPEEIAAAADKLGYPLFVKPVRAGSSFGISRVGRPADLDAAVTEALRHDSEVLLEEAIPGFEVGCAVLGNDDLTVGAVDEIELARGFFNYEEKYTLKTSAIHCPARVTPEQAAAIQTAARTLYRALGCRVFARVDLFLTPQGRIVFNEVNTIPGFTAHSRYPNMMKAAGLDFSALVTRLIELGVQPE</sequence>
<comment type="subcellular location">
    <subcellularLocation>
        <location evidence="12">Cytoplasm</location>
    </subcellularLocation>
</comment>
<dbReference type="GO" id="GO:0005524">
    <property type="term" value="F:ATP binding"/>
    <property type="evidence" value="ECO:0007669"/>
    <property type="project" value="UniProtKB-UniRule"/>
</dbReference>
<proteinExistence type="inferred from homology"/>
<comment type="function">
    <text evidence="12">Cell wall formation.</text>
</comment>
<dbReference type="NCBIfam" id="TIGR01205">
    <property type="entry name" value="D_ala_D_alaTIGR"/>
    <property type="match status" value="1"/>
</dbReference>
<protein>
    <recommendedName>
        <fullName evidence="12">D-alanine--D-alanine ligase</fullName>
        <ecNumber evidence="12">6.3.2.4</ecNumber>
    </recommendedName>
    <alternativeName>
        <fullName evidence="12">D-Ala-D-Ala ligase</fullName>
    </alternativeName>
    <alternativeName>
        <fullName evidence="12">D-alanylalanine synthetase</fullName>
    </alternativeName>
</protein>
<evidence type="ECO:0000256" key="12">
    <source>
        <dbReference type="HAMAP-Rule" id="MF_00047"/>
    </source>
</evidence>
<comment type="cofactor">
    <cofactor evidence="1">
        <name>Mn(2+)</name>
        <dbReference type="ChEBI" id="CHEBI:29035"/>
    </cofactor>
</comment>
<reference evidence="18" key="2">
    <citation type="submission" date="2021-04" db="EMBL/GenBank/DDBJ databases">
        <authorList>
            <person name="Gilroy R."/>
        </authorList>
    </citation>
    <scope>NUCLEOTIDE SEQUENCE</scope>
    <source>
        <strain evidence="18">3436</strain>
    </source>
</reference>
<gene>
    <name evidence="18" type="primary">vanG</name>
    <name evidence="12" type="synonym">ddl</name>
    <name evidence="18" type="ORF">H9810_01260</name>
</gene>
<evidence type="ECO:0000256" key="13">
    <source>
        <dbReference type="PIRSR" id="PIRSR039102-1"/>
    </source>
</evidence>
<evidence type="ECO:0000259" key="17">
    <source>
        <dbReference type="PROSITE" id="PS50975"/>
    </source>
</evidence>
<comment type="cofactor">
    <cofactor evidence="15">
        <name>Mg(2+)</name>
        <dbReference type="ChEBI" id="CHEBI:18420"/>
    </cofactor>
    <cofactor evidence="15">
        <name>Mn(2+)</name>
        <dbReference type="ChEBI" id="CHEBI:29035"/>
    </cofactor>
    <text evidence="15">Binds 2 magnesium or manganese ions per subunit.</text>
</comment>
<dbReference type="PROSITE" id="PS50975">
    <property type="entry name" value="ATP_GRASP"/>
    <property type="match status" value="1"/>
</dbReference>
<feature type="binding site" evidence="14">
    <location>
        <begin position="219"/>
        <end position="226"/>
    </location>
    <ligand>
        <name>ATP</name>
        <dbReference type="ChEBI" id="CHEBI:30616"/>
    </ligand>
</feature>
<keyword evidence="10 15" id="KW-0464">Manganese</keyword>
<dbReference type="InterPro" id="IPR011127">
    <property type="entry name" value="Dala_Dala_lig_N"/>
</dbReference>
<feature type="binding site" evidence="14">
    <location>
        <begin position="189"/>
        <end position="190"/>
    </location>
    <ligand>
        <name>ATP</name>
        <dbReference type="ChEBI" id="CHEBI:30616"/>
    </ligand>
</feature>
<comment type="catalytic activity">
    <reaction evidence="12">
        <text>2 D-alanine + ATP = D-alanyl-D-alanine + ADP + phosphate + H(+)</text>
        <dbReference type="Rhea" id="RHEA:11224"/>
        <dbReference type="ChEBI" id="CHEBI:15378"/>
        <dbReference type="ChEBI" id="CHEBI:30616"/>
        <dbReference type="ChEBI" id="CHEBI:43474"/>
        <dbReference type="ChEBI" id="CHEBI:57416"/>
        <dbReference type="ChEBI" id="CHEBI:57822"/>
        <dbReference type="ChEBI" id="CHEBI:456216"/>
        <dbReference type="EC" id="6.3.2.4"/>
    </reaction>
</comment>
<dbReference type="PROSITE" id="PS00843">
    <property type="entry name" value="DALA_DALA_LIGASE_1"/>
    <property type="match status" value="1"/>
</dbReference>
<dbReference type="GO" id="GO:0046872">
    <property type="term" value="F:metal ion binding"/>
    <property type="evidence" value="ECO:0007669"/>
    <property type="project" value="UniProtKB-KW"/>
</dbReference>
<evidence type="ECO:0000256" key="4">
    <source>
        <dbReference type="ARBA" id="ARBA00022723"/>
    </source>
</evidence>
<keyword evidence="3 12" id="KW-0436">Ligase</keyword>
<dbReference type="GO" id="GO:0008360">
    <property type="term" value="P:regulation of cell shape"/>
    <property type="evidence" value="ECO:0007669"/>
    <property type="project" value="UniProtKB-KW"/>
</dbReference>
<keyword evidence="4 15" id="KW-0479">Metal-binding</keyword>
<dbReference type="Gene3D" id="3.40.50.20">
    <property type="match status" value="1"/>
</dbReference>
<dbReference type="InterPro" id="IPR011095">
    <property type="entry name" value="Dala_Dala_lig_C"/>
</dbReference>
<dbReference type="InterPro" id="IPR011761">
    <property type="entry name" value="ATP-grasp"/>
</dbReference>
<dbReference type="InterPro" id="IPR016185">
    <property type="entry name" value="PreATP-grasp_dom_sf"/>
</dbReference>
<dbReference type="EC" id="6.3.2.4" evidence="12"/>
<keyword evidence="7 15" id="KW-0460">Magnesium</keyword>
<evidence type="ECO:0000256" key="6">
    <source>
        <dbReference type="ARBA" id="ARBA00022840"/>
    </source>
</evidence>
<dbReference type="EMBL" id="DXBO01000020">
    <property type="protein sequence ID" value="HIZ47335.1"/>
    <property type="molecule type" value="Genomic_DNA"/>
</dbReference>
<feature type="binding site" evidence="14">
    <location>
        <begin position="311"/>
        <end position="312"/>
    </location>
    <ligand>
        <name>ATP</name>
        <dbReference type="ChEBI" id="CHEBI:30616"/>
    </ligand>
</feature>
<dbReference type="InterPro" id="IPR013815">
    <property type="entry name" value="ATP_grasp_subdomain_1"/>
</dbReference>
<evidence type="ECO:0000313" key="18">
    <source>
        <dbReference type="EMBL" id="HIZ47335.1"/>
    </source>
</evidence>
<evidence type="ECO:0000256" key="11">
    <source>
        <dbReference type="ARBA" id="ARBA00023316"/>
    </source>
</evidence>
<dbReference type="NCBIfam" id="NF000091">
    <property type="entry name" value="D_ala_D_ser_VanG"/>
    <property type="match status" value="1"/>
</dbReference>
<comment type="pathway">
    <text evidence="12">Cell wall biogenesis; peptidoglycan biosynthesis.</text>
</comment>
<keyword evidence="11 12" id="KW-0961">Cell wall biogenesis/degradation</keyword>
<dbReference type="Gene3D" id="3.30.470.20">
    <property type="entry name" value="ATP-grasp fold, B domain"/>
    <property type="match status" value="1"/>
</dbReference>
<feature type="binding site" evidence="15">
    <location>
        <position position="312"/>
    </location>
    <ligand>
        <name>Mg(2+)</name>
        <dbReference type="ChEBI" id="CHEBI:18420"/>
        <label>1</label>
    </ligand>
</feature>
<comment type="similarity">
    <text evidence="2 12">Belongs to the D-alanine--D-alanine ligase family.</text>
</comment>
<dbReference type="PROSITE" id="PS00844">
    <property type="entry name" value="DALA_DALA_LIGASE_2"/>
    <property type="match status" value="1"/>
</dbReference>
<feature type="binding site" evidence="15">
    <location>
        <position position="299"/>
    </location>
    <ligand>
        <name>Mg(2+)</name>
        <dbReference type="ChEBI" id="CHEBI:18420"/>
        <label>1</label>
    </ligand>
</feature>
<dbReference type="PANTHER" id="PTHR23132:SF25">
    <property type="entry name" value="D-ALANINE--D-ALANINE LIGASE A"/>
    <property type="match status" value="1"/>
</dbReference>
<dbReference type="Gene3D" id="3.30.1490.20">
    <property type="entry name" value="ATP-grasp fold, A domain"/>
    <property type="match status" value="1"/>
</dbReference>
<evidence type="ECO:0000256" key="14">
    <source>
        <dbReference type="PIRSR" id="PIRSR039102-2"/>
    </source>
</evidence>
<feature type="binding site" evidence="14">
    <location>
        <position position="140"/>
    </location>
    <ligand>
        <name>ATP</name>
        <dbReference type="ChEBI" id="CHEBI:30616"/>
    </ligand>
</feature>
<feature type="domain" description="ATP-grasp" evidence="17">
    <location>
        <begin position="144"/>
        <end position="345"/>
    </location>
</feature>
<dbReference type="Proteomes" id="UP000824031">
    <property type="component" value="Unassembled WGS sequence"/>
</dbReference>
<dbReference type="HAMAP" id="MF_00047">
    <property type="entry name" value="Dala_Dala_lig"/>
    <property type="match status" value="1"/>
</dbReference>
<evidence type="ECO:0000256" key="16">
    <source>
        <dbReference type="PROSITE-ProRule" id="PRU00409"/>
    </source>
</evidence>
<feature type="binding site" evidence="15">
    <location>
        <position position="312"/>
    </location>
    <ligand>
        <name>Mg(2+)</name>
        <dbReference type="ChEBI" id="CHEBI:18420"/>
        <label>2</label>
    </ligand>
</feature>
<evidence type="ECO:0000256" key="3">
    <source>
        <dbReference type="ARBA" id="ARBA00022598"/>
    </source>
</evidence>
<keyword evidence="12" id="KW-0963">Cytoplasm</keyword>
<accession>A0A9D2F1S8</accession>
<dbReference type="SUPFAM" id="SSF52440">
    <property type="entry name" value="PreATP-grasp domain"/>
    <property type="match status" value="1"/>
</dbReference>
<dbReference type="SUPFAM" id="SSF56059">
    <property type="entry name" value="Glutathione synthetase ATP-binding domain-like"/>
    <property type="match status" value="1"/>
</dbReference>
<dbReference type="FunFam" id="3.30.470.20:FF:000008">
    <property type="entry name" value="D-alanine--D-alanine ligase"/>
    <property type="match status" value="1"/>
</dbReference>
<keyword evidence="8 12" id="KW-0133">Cell shape</keyword>
<dbReference type="NCBIfam" id="NF002528">
    <property type="entry name" value="PRK01966.1-4"/>
    <property type="match status" value="1"/>
</dbReference>
<evidence type="ECO:0000256" key="8">
    <source>
        <dbReference type="ARBA" id="ARBA00022960"/>
    </source>
</evidence>
<dbReference type="GO" id="GO:0008716">
    <property type="term" value="F:D-alanine-D-alanine ligase activity"/>
    <property type="evidence" value="ECO:0007669"/>
    <property type="project" value="UniProtKB-UniRule"/>
</dbReference>
<feature type="active site" evidence="13">
    <location>
        <position position="189"/>
    </location>
</feature>
<feature type="active site" evidence="13">
    <location>
        <position position="19"/>
    </location>
</feature>
<dbReference type="InterPro" id="IPR000291">
    <property type="entry name" value="D-Ala_lig_Van_CS"/>
</dbReference>
<dbReference type="InterPro" id="IPR005905">
    <property type="entry name" value="D_ala_D_ala"/>
</dbReference>
<dbReference type="PANTHER" id="PTHR23132">
    <property type="entry name" value="D-ALANINE--D-ALANINE LIGASE"/>
    <property type="match status" value="1"/>
</dbReference>
<dbReference type="NCBIfam" id="NF002378">
    <property type="entry name" value="PRK01372.1"/>
    <property type="match status" value="1"/>
</dbReference>
<dbReference type="Pfam" id="PF01820">
    <property type="entry name" value="Dala_Dala_lig_N"/>
    <property type="match status" value="1"/>
</dbReference>
<evidence type="ECO:0000313" key="19">
    <source>
        <dbReference type="Proteomes" id="UP000824031"/>
    </source>
</evidence>
<reference evidence="18" key="1">
    <citation type="journal article" date="2021" name="PeerJ">
        <title>Extensive microbial diversity within the chicken gut microbiome revealed by metagenomics and culture.</title>
        <authorList>
            <person name="Gilroy R."/>
            <person name="Ravi A."/>
            <person name="Getino M."/>
            <person name="Pursley I."/>
            <person name="Horton D.L."/>
            <person name="Alikhan N.F."/>
            <person name="Baker D."/>
            <person name="Gharbi K."/>
            <person name="Hall N."/>
            <person name="Watson M."/>
            <person name="Adriaenssens E.M."/>
            <person name="Foster-Nyarko E."/>
            <person name="Jarju S."/>
            <person name="Secka A."/>
            <person name="Antonio M."/>
            <person name="Oren A."/>
            <person name="Chaudhuri R.R."/>
            <person name="La Ragione R."/>
            <person name="Hildebrand F."/>
            <person name="Pallen M.J."/>
        </authorList>
    </citation>
    <scope>NUCLEOTIDE SEQUENCE</scope>
    <source>
        <strain evidence="18">3436</strain>
    </source>
</reference>
<evidence type="ECO:0000256" key="7">
    <source>
        <dbReference type="ARBA" id="ARBA00022842"/>
    </source>
</evidence>
<feature type="binding site" evidence="15">
    <location>
        <position position="314"/>
    </location>
    <ligand>
        <name>Mg(2+)</name>
        <dbReference type="ChEBI" id="CHEBI:18420"/>
        <label>2</label>
    </ligand>
</feature>
<evidence type="ECO:0000256" key="15">
    <source>
        <dbReference type="PIRSR" id="PIRSR039102-3"/>
    </source>
</evidence>
<dbReference type="PIRSF" id="PIRSF039102">
    <property type="entry name" value="Ddl/VanB"/>
    <property type="match status" value="1"/>
</dbReference>